<dbReference type="PATRIC" id="fig|1236703.3.peg.620"/>
<comment type="caution">
    <text evidence="12">The sequence shown here is derived from an EMBL/GenBank/DDBJ whole genome shotgun (WGS) entry which is preliminary data.</text>
</comment>
<dbReference type="EMBL" id="AMSD01000002">
    <property type="protein sequence ID" value="EPE37310.1"/>
    <property type="molecule type" value="Genomic_DNA"/>
</dbReference>
<evidence type="ECO:0000256" key="11">
    <source>
        <dbReference type="ARBA" id="ARBA00033158"/>
    </source>
</evidence>
<sequence>MSNQAVNVEILGKLTRVSCPSGQEDSLIEAAKDLDNRLKEMIKRTKVTNEVQLLTFAALNVCYELQENNKIKERIKLLAKSLENALCKVNLAQ</sequence>
<evidence type="ECO:0000256" key="5">
    <source>
        <dbReference type="ARBA" id="ARBA00022618"/>
    </source>
</evidence>
<dbReference type="PANTHER" id="PTHR34981:SF1">
    <property type="entry name" value="CELL DIVISION PROTEIN ZAPA"/>
    <property type="match status" value="1"/>
</dbReference>
<dbReference type="InterPro" id="IPR036192">
    <property type="entry name" value="Cell_div_ZapA-like_sf"/>
</dbReference>
<dbReference type="InterPro" id="IPR007838">
    <property type="entry name" value="Cell_div_ZapA-like"/>
</dbReference>
<keyword evidence="7" id="KW-0717">Septation</keyword>
<dbReference type="GO" id="GO:0043093">
    <property type="term" value="P:FtsZ-dependent cytokinesis"/>
    <property type="evidence" value="ECO:0007669"/>
    <property type="project" value="TreeGrafter"/>
</dbReference>
<evidence type="ECO:0000256" key="4">
    <source>
        <dbReference type="ARBA" id="ARBA00022490"/>
    </source>
</evidence>
<comment type="subunit">
    <text evidence="10">Homodimer. Interacts with FtsZ.</text>
</comment>
<dbReference type="STRING" id="28176.CF66_9050"/>
<keyword evidence="8" id="KW-0131">Cell cycle</keyword>
<dbReference type="GO" id="GO:0005829">
    <property type="term" value="C:cytosol"/>
    <property type="evidence" value="ECO:0007669"/>
    <property type="project" value="TreeGrafter"/>
</dbReference>
<evidence type="ECO:0000256" key="2">
    <source>
        <dbReference type="ARBA" id="ARBA00010074"/>
    </source>
</evidence>
<reference evidence="12 13" key="1">
    <citation type="journal article" date="2014" name="Environ. Microbiol.">
        <title>Genomic signatures of obligate host dependence in the luminous bacterial symbiont of a vertebrate.</title>
        <authorList>
            <person name="Hendry T.A."/>
            <person name="de Wet J.R."/>
            <person name="Dunlap P.V."/>
        </authorList>
    </citation>
    <scope>NUCLEOTIDE SEQUENCE [LARGE SCALE GENOMIC DNA]</scope>
    <source>
        <strain evidence="12 13">Akat1</strain>
    </source>
</reference>
<dbReference type="AlphaFoldDB" id="S3DI07"/>
<dbReference type="GO" id="GO:0032153">
    <property type="term" value="C:cell division site"/>
    <property type="evidence" value="ECO:0007669"/>
    <property type="project" value="TreeGrafter"/>
</dbReference>
<dbReference type="GO" id="GO:0000921">
    <property type="term" value="P:septin ring assembly"/>
    <property type="evidence" value="ECO:0007669"/>
    <property type="project" value="TreeGrafter"/>
</dbReference>
<gene>
    <name evidence="12" type="ORF">O1U_0610</name>
</gene>
<comment type="subcellular location">
    <subcellularLocation>
        <location evidence="1">Cytoplasm</location>
    </subcellularLocation>
</comment>
<evidence type="ECO:0000256" key="9">
    <source>
        <dbReference type="ARBA" id="ARBA00024910"/>
    </source>
</evidence>
<evidence type="ECO:0000313" key="13">
    <source>
        <dbReference type="Proteomes" id="UP000053688"/>
    </source>
</evidence>
<evidence type="ECO:0000256" key="1">
    <source>
        <dbReference type="ARBA" id="ARBA00004496"/>
    </source>
</evidence>
<keyword evidence="13" id="KW-1185">Reference proteome</keyword>
<proteinExistence type="inferred from homology"/>
<keyword evidence="6" id="KW-0175">Coiled coil</keyword>
<accession>S3DI07</accession>
<dbReference type="GO" id="GO:0030428">
    <property type="term" value="C:cell septum"/>
    <property type="evidence" value="ECO:0007669"/>
    <property type="project" value="TreeGrafter"/>
</dbReference>
<keyword evidence="4" id="KW-0963">Cytoplasm</keyword>
<evidence type="ECO:0000256" key="8">
    <source>
        <dbReference type="ARBA" id="ARBA00023306"/>
    </source>
</evidence>
<protein>
    <recommendedName>
        <fullName evidence="3">Cell division protein ZapA</fullName>
    </recommendedName>
    <alternativeName>
        <fullName evidence="11">Z ring-associated protein ZapA</fullName>
    </alternativeName>
</protein>
<name>S3DI07_9GAMM</name>
<evidence type="ECO:0000256" key="3">
    <source>
        <dbReference type="ARBA" id="ARBA00015195"/>
    </source>
</evidence>
<dbReference type="RefSeq" id="WP_016503942.1">
    <property type="nucleotide sequence ID" value="NZ_AMSD01000002.1"/>
</dbReference>
<evidence type="ECO:0000256" key="10">
    <source>
        <dbReference type="ARBA" id="ARBA00026068"/>
    </source>
</evidence>
<dbReference type="SUPFAM" id="SSF102829">
    <property type="entry name" value="Cell division protein ZapA-like"/>
    <property type="match status" value="1"/>
</dbReference>
<organism evidence="12 13">
    <name type="scientific">Candidatus Photodesmus katoptron Akat1</name>
    <dbReference type="NCBI Taxonomy" id="1236703"/>
    <lineage>
        <taxon>Bacteria</taxon>
        <taxon>Pseudomonadati</taxon>
        <taxon>Pseudomonadota</taxon>
        <taxon>Gammaproteobacteria</taxon>
        <taxon>Vibrionales</taxon>
        <taxon>Vibrionaceae</taxon>
        <taxon>Candidatus Photodesmus</taxon>
    </lineage>
</organism>
<dbReference type="GO" id="GO:0000917">
    <property type="term" value="P:division septum assembly"/>
    <property type="evidence" value="ECO:0007669"/>
    <property type="project" value="UniProtKB-KW"/>
</dbReference>
<evidence type="ECO:0000256" key="6">
    <source>
        <dbReference type="ARBA" id="ARBA00023054"/>
    </source>
</evidence>
<comment type="similarity">
    <text evidence="2">Belongs to the ZapA family. Type 1 subfamily.</text>
</comment>
<dbReference type="Gene3D" id="3.30.160.880">
    <property type="entry name" value="Cell division protein ZapA protomer, N-terminal domain"/>
    <property type="match status" value="1"/>
</dbReference>
<dbReference type="Proteomes" id="UP000053688">
    <property type="component" value="Unassembled WGS sequence"/>
</dbReference>
<dbReference type="Pfam" id="PF05164">
    <property type="entry name" value="ZapA"/>
    <property type="match status" value="1"/>
</dbReference>
<evidence type="ECO:0000256" key="7">
    <source>
        <dbReference type="ARBA" id="ARBA00023210"/>
    </source>
</evidence>
<comment type="function">
    <text evidence="9">Activator of cell division through the inhibition of FtsZ GTPase activity, therefore promoting FtsZ assembly into bundles of protofilaments necessary for the formation of the division Z ring. It is recruited early at mid-cell but it is not essential for cell division.</text>
</comment>
<dbReference type="InterPro" id="IPR042233">
    <property type="entry name" value="Cell_div_ZapA_N"/>
</dbReference>
<keyword evidence="5 12" id="KW-0132">Cell division</keyword>
<dbReference type="eggNOG" id="COG3027">
    <property type="taxonomic scope" value="Bacteria"/>
</dbReference>
<dbReference type="PANTHER" id="PTHR34981">
    <property type="entry name" value="CELL DIVISION PROTEIN ZAPA"/>
    <property type="match status" value="1"/>
</dbReference>
<evidence type="ECO:0000313" key="12">
    <source>
        <dbReference type="EMBL" id="EPE37310.1"/>
    </source>
</evidence>